<sequence length="122" mass="12917">MDYGDVSAAVTKAVPRVVEVDSLERSRDGFGYRLSVGLVTDSAKPFTSDELDTVIETIWLTLPWEPGTIKLVAGVTTDDGEDPVDLRAAASELDPLSVTNAGQGGVSVTGMKSRYGAWTAPE</sequence>
<organism evidence="1 2">
    <name type="scientific">Microbacterium bovistercoris</name>
    <dbReference type="NCBI Taxonomy" id="2293570"/>
    <lineage>
        <taxon>Bacteria</taxon>
        <taxon>Bacillati</taxon>
        <taxon>Actinomycetota</taxon>
        <taxon>Actinomycetes</taxon>
        <taxon>Micrococcales</taxon>
        <taxon>Microbacteriaceae</taxon>
        <taxon>Microbacterium</taxon>
    </lineage>
</organism>
<dbReference type="AlphaFoldDB" id="A0A371NXJ4"/>
<proteinExistence type="predicted"/>
<evidence type="ECO:0000313" key="1">
    <source>
        <dbReference type="EMBL" id="REJ07340.1"/>
    </source>
</evidence>
<protein>
    <submittedName>
        <fullName evidence="1">Uncharacterized protein</fullName>
    </submittedName>
</protein>
<dbReference type="EMBL" id="QUAB01000017">
    <property type="protein sequence ID" value="REJ07340.1"/>
    <property type="molecule type" value="Genomic_DNA"/>
</dbReference>
<keyword evidence="2" id="KW-1185">Reference proteome</keyword>
<name>A0A371NXJ4_9MICO</name>
<gene>
    <name evidence="1" type="ORF">DY023_03840</name>
</gene>
<comment type="caution">
    <text evidence="1">The sequence shown here is derived from an EMBL/GenBank/DDBJ whole genome shotgun (WGS) entry which is preliminary data.</text>
</comment>
<accession>A0A371NXJ4</accession>
<reference evidence="1 2" key="1">
    <citation type="submission" date="2018-08" db="EMBL/GenBank/DDBJ databases">
        <title>Isolation, diversity and antifungal activity of Actinobacteria from cow dung.</title>
        <authorList>
            <person name="Ling L."/>
        </authorList>
    </citation>
    <scope>NUCLEOTIDE SEQUENCE [LARGE SCALE GENOMIC DNA]</scope>
    <source>
        <strain evidence="1 2">NEAU-LLE</strain>
    </source>
</reference>
<evidence type="ECO:0000313" key="2">
    <source>
        <dbReference type="Proteomes" id="UP000262172"/>
    </source>
</evidence>
<dbReference type="Proteomes" id="UP000262172">
    <property type="component" value="Unassembled WGS sequence"/>
</dbReference>